<gene>
    <name evidence="1" type="primary">GLEAN_13054</name>
    <name evidence="1" type="ORF">TcasGA2_TC013054</name>
</gene>
<organism evidence="1 2">
    <name type="scientific">Tribolium castaneum</name>
    <name type="common">Red flour beetle</name>
    <dbReference type="NCBI Taxonomy" id="7070"/>
    <lineage>
        <taxon>Eukaryota</taxon>
        <taxon>Metazoa</taxon>
        <taxon>Ecdysozoa</taxon>
        <taxon>Arthropoda</taxon>
        <taxon>Hexapoda</taxon>
        <taxon>Insecta</taxon>
        <taxon>Pterygota</taxon>
        <taxon>Neoptera</taxon>
        <taxon>Endopterygota</taxon>
        <taxon>Coleoptera</taxon>
        <taxon>Polyphaga</taxon>
        <taxon>Cucujiformia</taxon>
        <taxon>Tenebrionidae</taxon>
        <taxon>Tenebrionidae incertae sedis</taxon>
        <taxon>Tribolium</taxon>
    </lineage>
</organism>
<name>D6WJB7_TRICA</name>
<reference evidence="1 2" key="1">
    <citation type="journal article" date="2008" name="Nature">
        <title>The genome of the model beetle and pest Tribolium castaneum.</title>
        <authorList>
            <consortium name="Tribolium Genome Sequencing Consortium"/>
            <person name="Richards S."/>
            <person name="Gibbs R.A."/>
            <person name="Weinstock G.M."/>
            <person name="Brown S.J."/>
            <person name="Denell R."/>
            <person name="Beeman R.W."/>
            <person name="Gibbs R."/>
            <person name="Beeman R.W."/>
            <person name="Brown S.J."/>
            <person name="Bucher G."/>
            <person name="Friedrich M."/>
            <person name="Grimmelikhuijzen C.J."/>
            <person name="Klingler M."/>
            <person name="Lorenzen M."/>
            <person name="Richards S."/>
            <person name="Roth S."/>
            <person name="Schroder R."/>
            <person name="Tautz D."/>
            <person name="Zdobnov E.M."/>
            <person name="Muzny D."/>
            <person name="Gibbs R.A."/>
            <person name="Weinstock G.M."/>
            <person name="Attaway T."/>
            <person name="Bell S."/>
            <person name="Buhay C.J."/>
            <person name="Chandrabose M.N."/>
            <person name="Chavez D."/>
            <person name="Clerk-Blankenburg K.P."/>
            <person name="Cree A."/>
            <person name="Dao M."/>
            <person name="Davis C."/>
            <person name="Chacko J."/>
            <person name="Dinh H."/>
            <person name="Dugan-Rocha S."/>
            <person name="Fowler G."/>
            <person name="Garner T.T."/>
            <person name="Garnes J."/>
            <person name="Gnirke A."/>
            <person name="Hawes A."/>
            <person name="Hernandez J."/>
            <person name="Hines S."/>
            <person name="Holder M."/>
            <person name="Hume J."/>
            <person name="Jhangiani S.N."/>
            <person name="Joshi V."/>
            <person name="Khan Z.M."/>
            <person name="Jackson L."/>
            <person name="Kovar C."/>
            <person name="Kowis A."/>
            <person name="Lee S."/>
            <person name="Lewis L.R."/>
            <person name="Margolis J."/>
            <person name="Morgan M."/>
            <person name="Nazareth L.V."/>
            <person name="Nguyen N."/>
            <person name="Okwuonu G."/>
            <person name="Parker D."/>
            <person name="Richards S."/>
            <person name="Ruiz S.J."/>
            <person name="Santibanez J."/>
            <person name="Savard J."/>
            <person name="Scherer S.E."/>
            <person name="Schneider B."/>
            <person name="Sodergren E."/>
            <person name="Tautz D."/>
            <person name="Vattahil S."/>
            <person name="Villasana D."/>
            <person name="White C.S."/>
            <person name="Wright R."/>
            <person name="Park Y."/>
            <person name="Beeman R.W."/>
            <person name="Lord J."/>
            <person name="Oppert B."/>
            <person name="Lorenzen M."/>
            <person name="Brown S."/>
            <person name="Wang L."/>
            <person name="Savard J."/>
            <person name="Tautz D."/>
            <person name="Richards S."/>
            <person name="Weinstock G."/>
            <person name="Gibbs R.A."/>
            <person name="Liu Y."/>
            <person name="Worley K."/>
            <person name="Weinstock G."/>
            <person name="Elsik C.G."/>
            <person name="Reese J.T."/>
            <person name="Elhaik E."/>
            <person name="Landan G."/>
            <person name="Graur D."/>
            <person name="Arensburger P."/>
            <person name="Atkinson P."/>
            <person name="Beeman R.W."/>
            <person name="Beidler J."/>
            <person name="Brown S.J."/>
            <person name="Demuth J.P."/>
            <person name="Drury D.W."/>
            <person name="Du Y.Z."/>
            <person name="Fujiwara H."/>
            <person name="Lorenzen M."/>
            <person name="Maselli V."/>
            <person name="Osanai M."/>
            <person name="Park Y."/>
            <person name="Robertson H.M."/>
            <person name="Tu Z."/>
            <person name="Wang J.J."/>
            <person name="Wang S."/>
            <person name="Richards S."/>
            <person name="Song H."/>
            <person name="Zhang L."/>
            <person name="Sodergren E."/>
            <person name="Werner D."/>
            <person name="Stanke M."/>
            <person name="Morgenstern B."/>
            <person name="Solovyev V."/>
            <person name="Kosarev P."/>
            <person name="Brown G."/>
            <person name="Chen H.C."/>
            <person name="Ermolaeva O."/>
            <person name="Hlavina W."/>
            <person name="Kapustin Y."/>
            <person name="Kiryutin B."/>
            <person name="Kitts P."/>
            <person name="Maglott D."/>
            <person name="Pruitt K."/>
            <person name="Sapojnikov V."/>
            <person name="Souvorov A."/>
            <person name="Mackey A.J."/>
            <person name="Waterhouse R.M."/>
            <person name="Wyder S."/>
            <person name="Zdobnov E.M."/>
            <person name="Zdobnov E.M."/>
            <person name="Wyder S."/>
            <person name="Kriventseva E.V."/>
            <person name="Kadowaki T."/>
            <person name="Bork P."/>
            <person name="Aranda M."/>
            <person name="Bao R."/>
            <person name="Beermann A."/>
            <person name="Berns N."/>
            <person name="Bolognesi R."/>
            <person name="Bonneton F."/>
            <person name="Bopp D."/>
            <person name="Brown S.J."/>
            <person name="Bucher G."/>
            <person name="Butts T."/>
            <person name="Chaumot A."/>
            <person name="Denell R.E."/>
            <person name="Ferrier D.E."/>
            <person name="Friedrich M."/>
            <person name="Gordon C.M."/>
            <person name="Jindra M."/>
            <person name="Klingler M."/>
            <person name="Lan Q."/>
            <person name="Lattorff H.M."/>
            <person name="Laudet V."/>
            <person name="von Levetsow C."/>
            <person name="Liu Z."/>
            <person name="Lutz R."/>
            <person name="Lynch J.A."/>
            <person name="da Fonseca R.N."/>
            <person name="Posnien N."/>
            <person name="Reuter R."/>
            <person name="Roth S."/>
            <person name="Savard J."/>
            <person name="Schinko J.B."/>
            <person name="Schmitt C."/>
            <person name="Schoppmeier M."/>
            <person name="Schroder R."/>
            <person name="Shippy T.D."/>
            <person name="Simonnet F."/>
            <person name="Marques-Souza H."/>
            <person name="Tautz D."/>
            <person name="Tomoyasu Y."/>
            <person name="Trauner J."/>
            <person name="Van der Zee M."/>
            <person name="Vervoort M."/>
            <person name="Wittkopp N."/>
            <person name="Wimmer E.A."/>
            <person name="Yang X."/>
            <person name="Jones A.K."/>
            <person name="Sattelle D.B."/>
            <person name="Ebert P.R."/>
            <person name="Nelson D."/>
            <person name="Scott J.G."/>
            <person name="Beeman R.W."/>
            <person name="Muthukrishnan S."/>
            <person name="Kramer K.J."/>
            <person name="Arakane Y."/>
            <person name="Beeman R.W."/>
            <person name="Zhu Q."/>
            <person name="Hogenkamp D."/>
            <person name="Dixit R."/>
            <person name="Oppert B."/>
            <person name="Jiang H."/>
            <person name="Zou Z."/>
            <person name="Marshall J."/>
            <person name="Elpidina E."/>
            <person name="Vinokurov K."/>
            <person name="Oppert C."/>
            <person name="Zou Z."/>
            <person name="Evans J."/>
            <person name="Lu Z."/>
            <person name="Zhao P."/>
            <person name="Sumathipala N."/>
            <person name="Altincicek B."/>
            <person name="Vilcinskas A."/>
            <person name="Williams M."/>
            <person name="Hultmark D."/>
            <person name="Hetru C."/>
            <person name="Jiang H."/>
            <person name="Grimmelikhuijzen C.J."/>
            <person name="Hauser F."/>
            <person name="Cazzamali G."/>
            <person name="Williamson M."/>
            <person name="Park Y."/>
            <person name="Li B."/>
            <person name="Tanaka Y."/>
            <person name="Predel R."/>
            <person name="Neupert S."/>
            <person name="Schachtner J."/>
            <person name="Verleyen P."/>
            <person name="Raible F."/>
            <person name="Bork P."/>
            <person name="Friedrich M."/>
            <person name="Walden K.K."/>
            <person name="Robertson H.M."/>
            <person name="Angeli S."/>
            <person name="Foret S."/>
            <person name="Bucher G."/>
            <person name="Schuetz S."/>
            <person name="Maleszka R."/>
            <person name="Wimmer E.A."/>
            <person name="Beeman R.W."/>
            <person name="Lorenzen M."/>
            <person name="Tomoyasu Y."/>
            <person name="Miller S.C."/>
            <person name="Grossmann D."/>
            <person name="Bucher G."/>
        </authorList>
    </citation>
    <scope>NUCLEOTIDE SEQUENCE [LARGE SCALE GENOMIC DNA]</scope>
    <source>
        <strain evidence="1 2">Georgia GA2</strain>
    </source>
</reference>
<dbReference type="EMBL" id="KQ971343">
    <property type="protein sequence ID" value="EFA03142.1"/>
    <property type="molecule type" value="Genomic_DNA"/>
</dbReference>
<dbReference type="HOGENOM" id="CLU_2124231_0_0_1"/>
<dbReference type="AlphaFoldDB" id="D6WJB7"/>
<accession>D6WJB7</accession>
<keyword evidence="2" id="KW-1185">Reference proteome</keyword>
<sequence length="114" mass="13382">MMVTFHNEQNHCPNQDSHVKLLDGFIWKHRLIAEPLTVFDCIIDLIGEIFANWPENQRRSRKLSQFSDARLMKLIVSVWKNALSANIHFPRKSLKTRINQDFRLTCPILIIKVA</sequence>
<reference evidence="1 2" key="2">
    <citation type="journal article" date="2010" name="Nucleic Acids Res.">
        <title>BeetleBase in 2010: revisions to provide comprehensive genomic information for Tribolium castaneum.</title>
        <authorList>
            <person name="Kim H.S."/>
            <person name="Murphy T."/>
            <person name="Xia J."/>
            <person name="Caragea D."/>
            <person name="Park Y."/>
            <person name="Beeman R.W."/>
            <person name="Lorenzen M.D."/>
            <person name="Butcher S."/>
            <person name="Manak J.R."/>
            <person name="Brown S.J."/>
        </authorList>
    </citation>
    <scope>GENOME REANNOTATION</scope>
    <source>
        <strain evidence="1 2">Georgia GA2</strain>
    </source>
</reference>
<evidence type="ECO:0000313" key="2">
    <source>
        <dbReference type="Proteomes" id="UP000007266"/>
    </source>
</evidence>
<protein>
    <submittedName>
        <fullName evidence="1">Uncharacterized protein</fullName>
    </submittedName>
</protein>
<dbReference type="InParanoid" id="D6WJB7"/>
<proteinExistence type="predicted"/>
<evidence type="ECO:0000313" key="1">
    <source>
        <dbReference type="EMBL" id="EFA03142.1"/>
    </source>
</evidence>
<dbReference type="Proteomes" id="UP000007266">
    <property type="component" value="Linkage group 5"/>
</dbReference>